<reference evidence="1" key="1">
    <citation type="submission" date="2015-04" db="UniProtKB">
        <authorList>
            <consortium name="EnsemblPlants"/>
        </authorList>
    </citation>
    <scope>IDENTIFICATION</scope>
    <source>
        <strain evidence="1">SL10</strain>
    </source>
</reference>
<dbReference type="EnsemblPlants" id="ONIVA07G23760.1">
    <property type="protein sequence ID" value="ONIVA07G23760.1"/>
    <property type="gene ID" value="ONIVA07G23760"/>
</dbReference>
<reference evidence="1" key="2">
    <citation type="submission" date="2018-04" db="EMBL/GenBank/DDBJ databases">
        <title>OnivRS2 (Oryza nivara Reference Sequence Version 2).</title>
        <authorList>
            <person name="Zhang J."/>
            <person name="Kudrna D."/>
            <person name="Lee S."/>
            <person name="Talag J."/>
            <person name="Rajasekar S."/>
            <person name="Welchert J."/>
            <person name="Hsing Y.-I."/>
            <person name="Wing R.A."/>
        </authorList>
    </citation>
    <scope>NUCLEOTIDE SEQUENCE [LARGE SCALE GENOMIC DNA]</scope>
    <source>
        <strain evidence="1">SL10</strain>
    </source>
</reference>
<keyword evidence="2" id="KW-1185">Reference proteome</keyword>
<name>A0A0E0I4R9_ORYNI</name>
<accession>A0A0E0I4R9</accession>
<dbReference type="Proteomes" id="UP000006591">
    <property type="component" value="Chromosome 7"/>
</dbReference>
<protein>
    <submittedName>
        <fullName evidence="1">Uncharacterized protein</fullName>
    </submittedName>
</protein>
<dbReference type="HOGENOM" id="CLU_630714_0_0_1"/>
<dbReference type="InterPro" id="IPR022146">
    <property type="entry name" value="DUF3678"/>
</dbReference>
<proteinExistence type="predicted"/>
<organism evidence="1">
    <name type="scientific">Oryza nivara</name>
    <name type="common">Indian wild rice</name>
    <name type="synonym">Oryza sativa f. spontanea</name>
    <dbReference type="NCBI Taxonomy" id="4536"/>
    <lineage>
        <taxon>Eukaryota</taxon>
        <taxon>Viridiplantae</taxon>
        <taxon>Streptophyta</taxon>
        <taxon>Embryophyta</taxon>
        <taxon>Tracheophyta</taxon>
        <taxon>Spermatophyta</taxon>
        <taxon>Magnoliopsida</taxon>
        <taxon>Liliopsida</taxon>
        <taxon>Poales</taxon>
        <taxon>Poaceae</taxon>
        <taxon>BOP clade</taxon>
        <taxon>Oryzoideae</taxon>
        <taxon>Oryzeae</taxon>
        <taxon>Oryzinae</taxon>
        <taxon>Oryza</taxon>
    </lineage>
</organism>
<evidence type="ECO:0000313" key="1">
    <source>
        <dbReference type="EnsemblPlants" id="ONIVA07G23760.1"/>
    </source>
</evidence>
<sequence length="435" mass="47074">MPPRVGGWLRFAERHVKGSFTLELPLVAPMAAAAAEARRAAWEKDNIASVTDEGVVIFVNHVAPPANDEEEEEEIDVVEAKEEVVGLPRSTRAQMMSLNLGYATVSVPATGAFRALTDFTLHHAVLDAGGGDDDLRLGHLLSSSCCPWLWRLRLEQIGGIFALCLDAAGTLEELRLRQDGSDKMVQRLVDLVKALASRHMVLICLLLHAACIFFPFPISDWVCVAHRLVDIYASPTLASTLLRLHLQTPGYNDFCNRSSSSTRLRHQALGCRCVAPPRAAVALPVVHTFTGCCSAERCPPQHFDITGGLLAAASTWSCSCVVLSNRSFAAFVIFIAVRASTTSSSALGLLPLLRALPPHLQAATVATLGRWCSYLYMATDVAVQAVGPATSPSTSSSVTHRQRCRILLDYTSLFSGNCVLLRQFSLYAVLAPRPS</sequence>
<dbReference type="Pfam" id="PF12435">
    <property type="entry name" value="DUF3678"/>
    <property type="match status" value="2"/>
</dbReference>
<dbReference type="Gramene" id="ONIVA07G23760.1">
    <property type="protein sequence ID" value="ONIVA07G23760.1"/>
    <property type="gene ID" value="ONIVA07G23760"/>
</dbReference>
<dbReference type="AlphaFoldDB" id="A0A0E0I4R9"/>
<evidence type="ECO:0000313" key="2">
    <source>
        <dbReference type="Proteomes" id="UP000006591"/>
    </source>
</evidence>